<dbReference type="EMBL" id="BAAAHP010000162">
    <property type="protein sequence ID" value="GAA0895545.1"/>
    <property type="molecule type" value="Genomic_DNA"/>
</dbReference>
<feature type="transmembrane region" description="Helical" evidence="1">
    <location>
        <begin position="80"/>
        <end position="101"/>
    </location>
</feature>
<evidence type="ECO:0000313" key="2">
    <source>
        <dbReference type="EMBL" id="GAA0895545.1"/>
    </source>
</evidence>
<feature type="transmembrane region" description="Helical" evidence="1">
    <location>
        <begin position="113"/>
        <end position="132"/>
    </location>
</feature>
<feature type="transmembrane region" description="Helical" evidence="1">
    <location>
        <begin position="176"/>
        <end position="196"/>
    </location>
</feature>
<gene>
    <name evidence="2" type="ORF">GCM10009559_51660</name>
</gene>
<accession>A0ABP3YJ98</accession>
<keyword evidence="3" id="KW-1185">Reference proteome</keyword>
<dbReference type="InterPro" id="IPR009339">
    <property type="entry name" value="DUF998"/>
</dbReference>
<sequence>MDSVEILMSVSTPAWHGVPMTSTGGSGREPAGVARAGEAIVTAAVTVALLPLGFLHVSSIGSLDPSTTVISDYVFLPGGYALLGGAAISSAVACVALACGMRRADLPRSRPPAVLFVSAAVGLVLVAVFPTHTPGTTPGLVSTVHRAAGGWVFAVLPLAAWLVARRARSVPAWRPAARPLAVAAAISGVISAVFLLNHVPIVIAGSPFLPHIGALQRVLYAAVMVVLVMTARATRLAAERVHDTAELPATPGLRGAA</sequence>
<reference evidence="3" key="1">
    <citation type="journal article" date="2019" name="Int. J. Syst. Evol. Microbiol.">
        <title>The Global Catalogue of Microorganisms (GCM) 10K type strain sequencing project: providing services to taxonomists for standard genome sequencing and annotation.</title>
        <authorList>
            <consortium name="The Broad Institute Genomics Platform"/>
            <consortium name="The Broad Institute Genome Sequencing Center for Infectious Disease"/>
            <person name="Wu L."/>
            <person name="Ma J."/>
        </authorList>
    </citation>
    <scope>NUCLEOTIDE SEQUENCE [LARGE SCALE GENOMIC DNA]</scope>
    <source>
        <strain evidence="3">JCM 11117</strain>
    </source>
</reference>
<dbReference type="Proteomes" id="UP001499967">
    <property type="component" value="Unassembled WGS sequence"/>
</dbReference>
<keyword evidence="1" id="KW-1133">Transmembrane helix</keyword>
<feature type="transmembrane region" description="Helical" evidence="1">
    <location>
        <begin position="144"/>
        <end position="164"/>
    </location>
</feature>
<name>A0ABP3YJ98_9PSEU</name>
<keyword evidence="1" id="KW-0812">Transmembrane</keyword>
<feature type="transmembrane region" description="Helical" evidence="1">
    <location>
        <begin position="208"/>
        <end position="230"/>
    </location>
</feature>
<feature type="transmembrane region" description="Helical" evidence="1">
    <location>
        <begin position="39"/>
        <end position="60"/>
    </location>
</feature>
<keyword evidence="1" id="KW-0472">Membrane</keyword>
<dbReference type="Pfam" id="PF06197">
    <property type="entry name" value="DUF998"/>
    <property type="match status" value="1"/>
</dbReference>
<evidence type="ECO:0000256" key="1">
    <source>
        <dbReference type="SAM" id="Phobius"/>
    </source>
</evidence>
<organism evidence="2 3">
    <name type="scientific">Pseudonocardia zijingensis</name>
    <dbReference type="NCBI Taxonomy" id="153376"/>
    <lineage>
        <taxon>Bacteria</taxon>
        <taxon>Bacillati</taxon>
        <taxon>Actinomycetota</taxon>
        <taxon>Actinomycetes</taxon>
        <taxon>Pseudonocardiales</taxon>
        <taxon>Pseudonocardiaceae</taxon>
        <taxon>Pseudonocardia</taxon>
    </lineage>
</organism>
<protein>
    <submittedName>
        <fullName evidence="2">DUF998 domain-containing protein</fullName>
    </submittedName>
</protein>
<comment type="caution">
    <text evidence="2">The sequence shown here is derived from an EMBL/GenBank/DDBJ whole genome shotgun (WGS) entry which is preliminary data.</text>
</comment>
<evidence type="ECO:0000313" key="3">
    <source>
        <dbReference type="Proteomes" id="UP001499967"/>
    </source>
</evidence>
<proteinExistence type="predicted"/>